<dbReference type="InterPro" id="IPR056884">
    <property type="entry name" value="NPHP3-like_N"/>
</dbReference>
<evidence type="ECO:0000313" key="6">
    <source>
        <dbReference type="Proteomes" id="UP000265631"/>
    </source>
</evidence>
<dbReference type="PANTHER" id="PTHR10039:SF5">
    <property type="entry name" value="NACHT DOMAIN-CONTAINING PROTEIN"/>
    <property type="match status" value="1"/>
</dbReference>
<dbReference type="STRING" id="2594813.A0A395MT49"/>
<proteinExistence type="predicted"/>
<keyword evidence="2 3" id="KW-0443">Lipid metabolism</keyword>
<dbReference type="Gene3D" id="3.40.1090.10">
    <property type="entry name" value="Cytosolic phospholipase A2 catalytic domain"/>
    <property type="match status" value="1"/>
</dbReference>
<dbReference type="Proteomes" id="UP000265631">
    <property type="component" value="Unassembled WGS sequence"/>
</dbReference>
<dbReference type="GO" id="GO:0046486">
    <property type="term" value="P:glycerolipid metabolic process"/>
    <property type="evidence" value="ECO:0007669"/>
    <property type="project" value="UniProtKB-ARBA"/>
</dbReference>
<feature type="active site" description="Proton acceptor" evidence="3">
    <location>
        <position position="906"/>
    </location>
</feature>
<dbReference type="Pfam" id="PF01734">
    <property type="entry name" value="Patatin"/>
    <property type="match status" value="1"/>
</dbReference>
<feature type="active site" description="Nucleophile" evidence="3">
    <location>
        <position position="742"/>
    </location>
</feature>
<keyword evidence="3" id="KW-0378">Hydrolase</keyword>
<dbReference type="InterPro" id="IPR027417">
    <property type="entry name" value="P-loop_NTPase"/>
</dbReference>
<sequence>MSDHVGVQMDGVSISRDSGYADSLKQVFEGMEIYTGDDKTEIGEELYESTKGVEDWPQPAASYITEQAERARIRLFCRVCGEKGEPADLVLCSGCGAPHMPAHRRCLYSSPIHQLSPDEPTMYGNACEEIDFQQYIYTSSLLDSRFLNKDKASLHVDDLWSTWFGVAHEQTGHFPQLSIYPRLQTLVDVAADRPPRQYPSLISFVGDTGSGKSTLIRAIIRMLAPRAHESFQVPVQGTAGDGFDSTSSDVHLFADPNTGATEVPRFFVDCEGFLGTDTPVARQLVMDAAKAPVSRAMQDGTLRPAPAPAVDPLARHTSSASIRVDLQWGKVLAPVEAPSALGRKRPGQVDPKSRNMVVKNVYPRLLYAFSDVVCFVTNNSRASQNILEQMFRWAKDGHERTLNQRVRPGLIIVLNKMPMDSHNVLSSIKNATRQLLESFQKSTRFQELQQKWRARGRNIQNAEELILCYYDSFRVISIPQHTPSSPAVVQVISDQVRNLYNETLAMSEDIRRKRKSLNLDLDVSSLNAYLHRSVMALGRDFHSALDFHELSDGDSALPRRFSEHLCQVMFRMTKLRNFDTSQAAGGEADLVLQMTPYIAACIIAQIDDAKDQEDIQKSKEALVDEAQRGLKRFREQFWRCEAKDSSGQRRCKNYRQGHDKGHQFETSTYTPLRGSHVSVEDIEVGPYECSYDPPRTAGARILTLDGGGIRGIIELVILSKIEKEVGLGIRIQELFDLVIGTSTGGLVALGVFERNWNMGHAENIFSDLSRQAFSIRKALAVPVISKFAEPFCEFKYKSAGINNSLQKAFEGDYLFGQTKNRRKSGDQVKVGVVAQVEGRNQPCLIANYSRNPIDKQKDGTEAYDCLQREDEQSNDFLTWQAARATSAAPILFKPYIHQQTQKVYIDGAVVRNNPVRLAYEEATRIWKSTKPPDIIVSVGTGILVDDKGALIDSKSSHMDTFKAFLPKGIRKKVETGMDMVQATLDCRREWLDFNSQLRGRQRDNCHRLDVGLTNKPPALDDVDRIYWLRGDAQRYLHHEAGSAFNYFQRRYSSPSDHIRTVARRLLASLFYLSDTLPRSMYGGSIRTTLHCRLSRHSEGAPALVGNMNGPSFRIREVNDNGEEIVRPIQFLTAEKFNQKTMSAPVEVAISDGSYERLLNDAREVYISPSGHTSQVARLGDISDDLTSVGDHITATLKEGPASTYTKSDEALAKICERCIKMKIELQEALEGLKARGDTKFDFAVSTIATALKSMWSQSKLDDLNRRLKEAKSEMTMAVLMSLWEQEMVHGRSRQESLDSVLASVRKSGEKLDLLKQDLIEISSHLGSNGARRRSRLFRELWKADWRPEKDVAVISETSPSDEIMPFIRQNIIDSLWFDSVESRDRAIAKTYKSTYKWILDPNGSTGFIDWMQGQTLLFWITGKPGSGKSTLMKYLVHHESTMQHLQKWAGELPLLLCHFYFWDATTEELQHSQEGLIKSLLWQCLKKRPDLVQKAAPRRWAAYNALRGWEGPVPDWNWEEMQETFHNLASLNNSSFRMVIFLDGLDEFDGGPSTLIQWIKDIVTQFNVKVCVASRPWNAFSDAFDQYPSLTMQALTAPDIRIYIDGHFKTSHAFRDWQILSPDGTEALRKSLIDKAEGVFLWVYIVVKQLMYALERGKNLEDLGLIIDSLPTEIMELYTKIYKSTDPDDSKKAAIYFSCLKAAIHEQMCSELWYIEENTTVDPDDGPAWMSMKRTIKRRLSSSTRGMIELSGKKDSIGDAYIVFYHRSVKEWLSLPETAPLITAHLPESFDARLLLMKGCRSKLLRLNQINKDSSHAIDFFWNQVYVILWYASQVAETPTITPILIREMETARASFDYVSEVLYDGGAHVVIEVRENTAKFHPSMLHRVKMILSSHTKNQGRVQHSGNDTVKVDAYDNSHWCLNQGRFRSSAQSCFTVLAAQFAVYPYVMAQVTESPDLLDEKEDRVSLLHAAMVGPHPYQQVLPVPQIHYRQRLRLLKTLLDSGAPTKGRIHLPNGRFGDRDIYHMDAIDQLGQELVERIGPRDYWYEVKRLLREKSRGARFRQTRRYLKALSEPKLARG</sequence>
<feature type="short sequence motif" description="DGA/G" evidence="3">
    <location>
        <begin position="906"/>
        <end position="908"/>
    </location>
</feature>
<dbReference type="GO" id="GO:0016042">
    <property type="term" value="P:lipid catabolic process"/>
    <property type="evidence" value="ECO:0007669"/>
    <property type="project" value="UniProtKB-UniRule"/>
</dbReference>
<evidence type="ECO:0000256" key="3">
    <source>
        <dbReference type="PROSITE-ProRule" id="PRU01161"/>
    </source>
</evidence>
<dbReference type="InterPro" id="IPR016035">
    <property type="entry name" value="Acyl_Trfase/lysoPLipase"/>
</dbReference>
<dbReference type="SUPFAM" id="SSF52540">
    <property type="entry name" value="P-loop containing nucleoside triphosphate hydrolases"/>
    <property type="match status" value="2"/>
</dbReference>
<gene>
    <name evidence="5" type="ORF">FIE12Z_5003</name>
</gene>
<dbReference type="PROSITE" id="PS51635">
    <property type="entry name" value="PNPLA"/>
    <property type="match status" value="1"/>
</dbReference>
<name>A0A395MT49_9HYPO</name>
<dbReference type="InterPro" id="IPR002641">
    <property type="entry name" value="PNPLA_dom"/>
</dbReference>
<reference evidence="5 6" key="1">
    <citation type="journal article" date="2018" name="PLoS Pathog.">
        <title>Evolution of structural diversity of trichothecenes, a family of toxins produced by plant pathogenic and entomopathogenic fungi.</title>
        <authorList>
            <person name="Proctor R.H."/>
            <person name="McCormick S.P."/>
            <person name="Kim H.S."/>
            <person name="Cardoza R.E."/>
            <person name="Stanley A.M."/>
            <person name="Lindo L."/>
            <person name="Kelly A."/>
            <person name="Brown D.W."/>
            <person name="Lee T."/>
            <person name="Vaughan M.M."/>
            <person name="Alexander N.J."/>
            <person name="Busman M."/>
            <person name="Gutierrez S."/>
        </authorList>
    </citation>
    <scope>NUCLEOTIDE SEQUENCE [LARGE SCALE GENOMIC DNA]</scope>
    <source>
        <strain evidence="5 6">NRRL 13405</strain>
    </source>
</reference>
<feature type="short sequence motif" description="GXGXXG" evidence="3">
    <location>
        <begin position="706"/>
        <end position="711"/>
    </location>
</feature>
<evidence type="ECO:0000259" key="4">
    <source>
        <dbReference type="PROSITE" id="PS51635"/>
    </source>
</evidence>
<dbReference type="GO" id="GO:0016787">
    <property type="term" value="F:hydrolase activity"/>
    <property type="evidence" value="ECO:0007669"/>
    <property type="project" value="UniProtKB-UniRule"/>
</dbReference>
<evidence type="ECO:0000313" key="5">
    <source>
        <dbReference type="EMBL" id="RFN50765.1"/>
    </source>
</evidence>
<feature type="domain" description="PNPLA" evidence="4">
    <location>
        <begin position="702"/>
        <end position="919"/>
    </location>
</feature>
<dbReference type="Pfam" id="PF25053">
    <property type="entry name" value="DUF7791"/>
    <property type="match status" value="1"/>
</dbReference>
<keyword evidence="1" id="KW-0677">Repeat</keyword>
<protein>
    <recommendedName>
        <fullName evidence="4">PNPLA domain-containing protein</fullName>
    </recommendedName>
</protein>
<keyword evidence="6" id="KW-1185">Reference proteome</keyword>
<dbReference type="Pfam" id="PF24883">
    <property type="entry name" value="NPHP3_N"/>
    <property type="match status" value="1"/>
</dbReference>
<evidence type="ECO:0000256" key="2">
    <source>
        <dbReference type="ARBA" id="ARBA00023098"/>
    </source>
</evidence>
<dbReference type="SUPFAM" id="SSF52151">
    <property type="entry name" value="FabD/lysophospholipase-like"/>
    <property type="match status" value="1"/>
</dbReference>
<dbReference type="PANTHER" id="PTHR10039">
    <property type="entry name" value="AMELOGENIN"/>
    <property type="match status" value="1"/>
</dbReference>
<evidence type="ECO:0000256" key="1">
    <source>
        <dbReference type="ARBA" id="ARBA00022737"/>
    </source>
</evidence>
<keyword evidence="3" id="KW-0442">Lipid degradation</keyword>
<dbReference type="InterPro" id="IPR056693">
    <property type="entry name" value="DUF7791"/>
</dbReference>
<comment type="caution">
    <text evidence="5">The sequence shown here is derived from an EMBL/GenBank/DDBJ whole genome shotgun (WGS) entry which is preliminary data.</text>
</comment>
<dbReference type="EMBL" id="PXXK01000128">
    <property type="protein sequence ID" value="RFN50765.1"/>
    <property type="molecule type" value="Genomic_DNA"/>
</dbReference>
<dbReference type="Gene3D" id="3.40.50.300">
    <property type="entry name" value="P-loop containing nucleotide triphosphate hydrolases"/>
    <property type="match status" value="2"/>
</dbReference>
<accession>A0A395MT49</accession>
<feature type="short sequence motif" description="GXSXG" evidence="3">
    <location>
        <begin position="740"/>
        <end position="744"/>
    </location>
</feature>
<organism evidence="5 6">
    <name type="scientific">Fusarium flagelliforme</name>
    <dbReference type="NCBI Taxonomy" id="2675880"/>
    <lineage>
        <taxon>Eukaryota</taxon>
        <taxon>Fungi</taxon>
        <taxon>Dikarya</taxon>
        <taxon>Ascomycota</taxon>
        <taxon>Pezizomycotina</taxon>
        <taxon>Sordariomycetes</taxon>
        <taxon>Hypocreomycetidae</taxon>
        <taxon>Hypocreales</taxon>
        <taxon>Nectriaceae</taxon>
        <taxon>Fusarium</taxon>
        <taxon>Fusarium incarnatum-equiseti species complex</taxon>
    </lineage>
</organism>
<dbReference type="CDD" id="cd07199">
    <property type="entry name" value="Pat17_PNPLA8_PNPLA9_like"/>
    <property type="match status" value="1"/>
</dbReference>